<evidence type="ECO:0000259" key="2">
    <source>
        <dbReference type="Pfam" id="PF04843"/>
    </source>
</evidence>
<reference evidence="3 4" key="1">
    <citation type="submission" date="2023-09" db="EMBL/GenBank/DDBJ databases">
        <authorList>
            <person name="Wang M."/>
        </authorList>
    </citation>
    <scope>NUCLEOTIDE SEQUENCE [LARGE SCALE GENOMIC DNA]</scope>
    <source>
        <strain evidence="3">GT-2023</strain>
        <tissue evidence="3">Liver</tissue>
    </source>
</reference>
<gene>
    <name evidence="3" type="ORF">QQF64_023696</name>
</gene>
<evidence type="ECO:0000256" key="1">
    <source>
        <dbReference type="SAM" id="MobiDB-lite"/>
    </source>
</evidence>
<proteinExistence type="predicted"/>
<protein>
    <recommendedName>
        <fullName evidence="2">Peptidase C76 domain-containing protein</fullName>
    </recommendedName>
</protein>
<comment type="caution">
    <text evidence="3">The sequence shown here is derived from an EMBL/GenBank/DDBJ whole genome shotgun (WGS) entry which is preliminary data.</text>
</comment>
<dbReference type="EMBL" id="JAYMGO010000003">
    <property type="protein sequence ID" value="KAL1277023.1"/>
    <property type="molecule type" value="Genomic_DNA"/>
</dbReference>
<dbReference type="Proteomes" id="UP001558613">
    <property type="component" value="Unassembled WGS sequence"/>
</dbReference>
<name>A0ABR3NJ53_9TELE</name>
<feature type="region of interest" description="Disordered" evidence="1">
    <location>
        <begin position="1"/>
        <end position="30"/>
    </location>
</feature>
<dbReference type="InterPro" id="IPR038765">
    <property type="entry name" value="Papain-like_cys_pep_sf"/>
</dbReference>
<feature type="region of interest" description="Disordered" evidence="1">
    <location>
        <begin position="380"/>
        <end position="445"/>
    </location>
</feature>
<dbReference type="InterPro" id="IPR006928">
    <property type="entry name" value="Herpes_teg_USP"/>
</dbReference>
<feature type="compositionally biased region" description="Basic and acidic residues" evidence="1">
    <location>
        <begin position="417"/>
        <end position="433"/>
    </location>
</feature>
<dbReference type="Pfam" id="PF04843">
    <property type="entry name" value="Herpes_teg_N"/>
    <property type="match status" value="1"/>
</dbReference>
<dbReference type="InterPro" id="IPR051055">
    <property type="entry name" value="PIF1_helicase"/>
</dbReference>
<evidence type="ECO:0000313" key="3">
    <source>
        <dbReference type="EMBL" id="KAL1277023.1"/>
    </source>
</evidence>
<dbReference type="Gene3D" id="3.90.70.120">
    <property type="match status" value="1"/>
</dbReference>
<dbReference type="PANTHER" id="PTHR47642">
    <property type="entry name" value="ATP-DEPENDENT DNA HELICASE"/>
    <property type="match status" value="1"/>
</dbReference>
<feature type="region of interest" description="Disordered" evidence="1">
    <location>
        <begin position="710"/>
        <end position="740"/>
    </location>
</feature>
<accession>A0ABR3NJ53</accession>
<organism evidence="3 4">
    <name type="scientific">Cirrhinus molitorella</name>
    <name type="common">mud carp</name>
    <dbReference type="NCBI Taxonomy" id="172907"/>
    <lineage>
        <taxon>Eukaryota</taxon>
        <taxon>Metazoa</taxon>
        <taxon>Chordata</taxon>
        <taxon>Craniata</taxon>
        <taxon>Vertebrata</taxon>
        <taxon>Euteleostomi</taxon>
        <taxon>Actinopterygii</taxon>
        <taxon>Neopterygii</taxon>
        <taxon>Teleostei</taxon>
        <taxon>Ostariophysi</taxon>
        <taxon>Cypriniformes</taxon>
        <taxon>Cyprinidae</taxon>
        <taxon>Labeoninae</taxon>
        <taxon>Labeonini</taxon>
        <taxon>Cirrhinus</taxon>
    </lineage>
</organism>
<keyword evidence="4" id="KW-1185">Reference proteome</keyword>
<evidence type="ECO:0000313" key="4">
    <source>
        <dbReference type="Proteomes" id="UP001558613"/>
    </source>
</evidence>
<feature type="domain" description="Peptidase C76" evidence="2">
    <location>
        <begin position="48"/>
        <end position="195"/>
    </location>
</feature>
<feature type="compositionally biased region" description="Basic and acidic residues" evidence="1">
    <location>
        <begin position="7"/>
        <end position="18"/>
    </location>
</feature>
<feature type="compositionally biased region" description="Polar residues" evidence="1">
    <location>
        <begin position="20"/>
        <end position="30"/>
    </location>
</feature>
<dbReference type="PANTHER" id="PTHR47642:SF5">
    <property type="entry name" value="ATP-DEPENDENT DNA HELICASE"/>
    <property type="match status" value="1"/>
</dbReference>
<sequence>MPRKGKRSESQKQRRKLESSLGTSNCTNSVSGMNDEHPYVLSINASHCQSDRRYNIYSRGRQCTCNSLMFLAVHNEQNELQSSDLDSILQKGDAVYTSVKRALQSKGKFVGNFLNFDELPNTIETHSRCYSVLKHPQRFGFLRDTPALGNYENLENTLQCLRADVSHALLLCGASCIAVFRDRSGRFGYFDPHCRSIYGIPVEEGTGTAVSLTFHQLQDLTDRLLILFQGIFDLRDQEEFELLPVSFVSMTESCVRTEASLNCCDLEHDVQPSVSFENKVLSNNEQSTPVDVPQQYIQIQDPVQQLSETAVNRATSTNEQAHLTEVFINCCDLENDVQPSVSFQNKDLSNDEQCLSADVPQQNVQVKEIVQQLSETAVNRTTSTLSEEEMFNEHEQSTNDISAPYEEMDIESSSQNEKTEEQSIENEHNHSNDDTENTSEEQSRGLALDTCLQPPDLGQQLLSYNDRIFCIAPAAKNSPVSIFKIPKLESMSFPVLFPDGKNTFDEPGRAKHVSPSRYFNTRLFSIDNRCARDTSYIFFAQFVTEMHMATSSMSIQLRKAKPMTRDGRRINCSLLQDKQDAAEMRWPEVINAIKAQQGETVNFADLDWSEKCEILRSNPVTAMRMFEKRVEALMRDLIMSPARPIDAPEFEKDQDQDVCDFIDKYISCKLPDPDKDPELHKIVSEVQMHSRNHSKSCRKNKKHCRFGFPKPPINRTTITRPRPPPVDQSDEENGSEERDYASVAKQQLQKVWDLLNDSNQNFETITQLLSQVNMTYEEYEKNIEALSTSSLIVMERRPQDCWVNGYNPMLLRAWNANMDIQFILNPYSCIMYMLSYISKAEHEMSDYLKRVIKDSSHDNPSDRECMKQVMNAYSKNREVSAQEAVARTCSLKLK</sequence>
<dbReference type="SUPFAM" id="SSF54001">
    <property type="entry name" value="Cysteine proteinases"/>
    <property type="match status" value="1"/>
</dbReference>